<accession>A0A1G9IEJ2</accession>
<dbReference type="PIRSF" id="PIRSF037495">
    <property type="entry name" value="Opine_OX_OoxA/HcnB"/>
    <property type="match status" value="1"/>
</dbReference>
<feature type="domain" description="BFD-like [2Fe-2S]-binding" evidence="2">
    <location>
        <begin position="382"/>
        <end position="433"/>
    </location>
</feature>
<dbReference type="PRINTS" id="PR00469">
    <property type="entry name" value="PNDRDTASEII"/>
</dbReference>
<dbReference type="Proteomes" id="UP000198654">
    <property type="component" value="Unassembled WGS sequence"/>
</dbReference>
<evidence type="ECO:0000313" key="4">
    <source>
        <dbReference type="EMBL" id="SDL23253.1"/>
    </source>
</evidence>
<dbReference type="PRINTS" id="PR00368">
    <property type="entry name" value="FADPNR"/>
</dbReference>
<keyword evidence="1" id="KW-0560">Oxidoreductase</keyword>
<name>A0A1G9IEJ2_9GAMM</name>
<dbReference type="EMBL" id="FNGI01000002">
    <property type="protein sequence ID" value="SDL23253.1"/>
    <property type="molecule type" value="Genomic_DNA"/>
</dbReference>
<dbReference type="InterPro" id="IPR017224">
    <property type="entry name" value="Opine_Oxase_asu/HCN_bsu"/>
</dbReference>
<gene>
    <name evidence="4" type="ORF">SAMN05661010_01150</name>
</gene>
<dbReference type="GO" id="GO:0016491">
    <property type="term" value="F:oxidoreductase activity"/>
    <property type="evidence" value="ECO:0007669"/>
    <property type="project" value="UniProtKB-KW"/>
</dbReference>
<dbReference type="AlphaFoldDB" id="A0A1G9IEJ2"/>
<dbReference type="InterPro" id="IPR023753">
    <property type="entry name" value="FAD/NAD-binding_dom"/>
</dbReference>
<dbReference type="Gene3D" id="1.10.10.1100">
    <property type="entry name" value="BFD-like [2Fe-2S]-binding domain"/>
    <property type="match status" value="1"/>
</dbReference>
<protein>
    <submittedName>
        <fullName evidence="4">NADPH-dependent 2,4-dienoyl-CoA reductase, sulfur reductase</fullName>
    </submittedName>
</protein>
<dbReference type="Pfam" id="PF07992">
    <property type="entry name" value="Pyr_redox_2"/>
    <property type="match status" value="1"/>
</dbReference>
<dbReference type="RefSeq" id="WP_175488732.1">
    <property type="nucleotide sequence ID" value="NZ_FNGI01000002.1"/>
</dbReference>
<dbReference type="InterPro" id="IPR041854">
    <property type="entry name" value="BFD-like_2Fe2S-bd_dom_sf"/>
</dbReference>
<dbReference type="CDD" id="cd19946">
    <property type="entry name" value="GlpA-like_Fer2_BFD-like"/>
    <property type="match status" value="1"/>
</dbReference>
<dbReference type="SUPFAM" id="SSF51905">
    <property type="entry name" value="FAD/NAD(P)-binding domain"/>
    <property type="match status" value="1"/>
</dbReference>
<evidence type="ECO:0000313" key="5">
    <source>
        <dbReference type="Proteomes" id="UP000198654"/>
    </source>
</evidence>
<dbReference type="PANTHER" id="PTHR42949">
    <property type="entry name" value="ANAEROBIC GLYCEROL-3-PHOSPHATE DEHYDROGENASE SUBUNIT B"/>
    <property type="match status" value="1"/>
</dbReference>
<organism evidence="4 5">
    <name type="scientific">Modicisalibacter muralis</name>
    <dbReference type="NCBI Taxonomy" id="119000"/>
    <lineage>
        <taxon>Bacteria</taxon>
        <taxon>Pseudomonadati</taxon>
        <taxon>Pseudomonadota</taxon>
        <taxon>Gammaproteobacteria</taxon>
        <taxon>Oceanospirillales</taxon>
        <taxon>Halomonadaceae</taxon>
        <taxon>Modicisalibacter</taxon>
    </lineage>
</organism>
<dbReference type="InterPro" id="IPR036188">
    <property type="entry name" value="FAD/NAD-bd_sf"/>
</dbReference>
<sequence length="466" mass="50736">MPTNARPTEIAIVGAGPAGMAAAIRLAEAGLRPVVFDLNAIPGGQIYRQLASPQVDARIMGQEYLRGRELLAAFDRAAIDYRPDSRVWWTQREDDGYSLGVLQHGRTQHWQARRLILASGAMERGWPFPGWQLPGVMNAGAAQILLKQGALLPETPPVLAGSGPLLYLLAWQYLRAGRPPQLVLDMASPSSRYIEPLRRPRGAWLGRGYLAKGARMIAALRRAGVPVRRRVDGLQAEGGEAVERVRYRHRGRWHVQSTGLLLGHFGITPEPQLARSLQLAHAWHHSQQCFLPSRGPTLQADESLWIAGDGGGIGGALNAEREGRLAALAVLDTMAENATATPSEEAQALRRARRRDLAARPLLEAMFRLPDDWLSTQPDTTLVCRCESVSRGELESAIAQGGAGPNQLKAFTRCGMGPCQGRQCGESVNRLLAGRLGQSHDAVGYYHIRPPVHSVTLGELATAQQQ</sequence>
<feature type="domain" description="FAD/NAD(P)-binding" evidence="3">
    <location>
        <begin position="9"/>
        <end position="321"/>
    </location>
</feature>
<keyword evidence="5" id="KW-1185">Reference proteome</keyword>
<dbReference type="InterPro" id="IPR007419">
    <property type="entry name" value="BFD-like_2Fe2S-bd_dom"/>
</dbReference>
<reference evidence="4 5" key="1">
    <citation type="submission" date="2016-10" db="EMBL/GenBank/DDBJ databases">
        <authorList>
            <person name="de Groot N.N."/>
        </authorList>
    </citation>
    <scope>NUCLEOTIDE SEQUENCE [LARGE SCALE GENOMIC DNA]</scope>
    <source>
        <strain evidence="4 5">DSM 14789</strain>
    </source>
</reference>
<dbReference type="STRING" id="119000.SAMN05661010_01150"/>
<dbReference type="PANTHER" id="PTHR42949:SF3">
    <property type="entry name" value="ANAEROBIC GLYCEROL-3-PHOSPHATE DEHYDROGENASE SUBUNIT B"/>
    <property type="match status" value="1"/>
</dbReference>
<evidence type="ECO:0000256" key="1">
    <source>
        <dbReference type="ARBA" id="ARBA00023002"/>
    </source>
</evidence>
<evidence type="ECO:0000259" key="3">
    <source>
        <dbReference type="Pfam" id="PF07992"/>
    </source>
</evidence>
<dbReference type="InterPro" id="IPR051691">
    <property type="entry name" value="Metab_Enz_Cyan_OpOx_G3PDH"/>
</dbReference>
<evidence type="ECO:0000259" key="2">
    <source>
        <dbReference type="Pfam" id="PF04324"/>
    </source>
</evidence>
<proteinExistence type="predicted"/>
<dbReference type="Pfam" id="PF04324">
    <property type="entry name" value="Fer2_BFD"/>
    <property type="match status" value="1"/>
</dbReference>
<dbReference type="Gene3D" id="3.50.50.60">
    <property type="entry name" value="FAD/NAD(P)-binding domain"/>
    <property type="match status" value="2"/>
</dbReference>